<proteinExistence type="predicted"/>
<protein>
    <submittedName>
        <fullName evidence="4">YhdP family protein</fullName>
    </submittedName>
</protein>
<comment type="caution">
    <text evidence="4">The sequence shown here is derived from an EMBL/GenBank/DDBJ whole genome shotgun (WGS) entry which is preliminary data.</text>
</comment>
<reference evidence="5" key="1">
    <citation type="journal article" date="2019" name="Int. J. Syst. Evol. Microbiol.">
        <title>The Global Catalogue of Microorganisms (GCM) 10K type strain sequencing project: providing services to taxonomists for standard genome sequencing and annotation.</title>
        <authorList>
            <consortium name="The Broad Institute Genomics Platform"/>
            <consortium name="The Broad Institute Genome Sequencing Center for Infectious Disease"/>
            <person name="Wu L."/>
            <person name="Ma J."/>
        </authorList>
    </citation>
    <scope>NUCLEOTIDE SEQUENCE [LARGE SCALE GENOMIC DNA]</scope>
    <source>
        <strain evidence="5">CCUG 30340</strain>
    </source>
</reference>
<organism evidence="4 5">
    <name type="scientific">Dokdonella ginsengisoli</name>
    <dbReference type="NCBI Taxonomy" id="363846"/>
    <lineage>
        <taxon>Bacteria</taxon>
        <taxon>Pseudomonadati</taxon>
        <taxon>Pseudomonadota</taxon>
        <taxon>Gammaproteobacteria</taxon>
        <taxon>Lysobacterales</taxon>
        <taxon>Rhodanobacteraceae</taxon>
        <taxon>Dokdonella</taxon>
    </lineage>
</organism>
<evidence type="ECO:0000259" key="3">
    <source>
        <dbReference type="Pfam" id="PF13116"/>
    </source>
</evidence>
<keyword evidence="2" id="KW-1133">Transmembrane helix</keyword>
<dbReference type="Pfam" id="PF13116">
    <property type="entry name" value="YhdP"/>
    <property type="match status" value="1"/>
</dbReference>
<feature type="region of interest" description="Disordered" evidence="1">
    <location>
        <begin position="1274"/>
        <end position="1296"/>
    </location>
</feature>
<accession>A0ABV9QTD9</accession>
<sequence length="1296" mass="137893">MTTPWRARLHRLRFVALAAASALVIVLGLLAGLIQLALPWVERHPQQVEQWLSQRLGRTVTIGHVDGAWVGGGPVLALEDVRIAATDPQAAPFAIPNAELAFNPWAVFRRNHALSEFRIGGLDLQLVRVDGAWQLHGLDLAPRSDEETFSMGALGAIEIRDSKFVVRDAEHDLDLALGVPVLRLLNRGEITRVVGRVRLLGSDSPPAELVADLDINRRSGQIYVGGRDLDLARAAARQTPGGLLIAGGRGDVQVWARVEAARLADVRARVDLREAQFGGVVPILLDGRTPLDEPAAVVPRAAFERLAFVARWRREDGGWSFDLADFVADAGPGAQPARFSLERRGDEADPQYRAGAVALPLEPLGSLAMLFASAPEGLRRWLYLAHPRGVVTNAGLRWNGAADYDVDAQLRGLDLAEAGRVPGVERIDLDLRGDAQSLLLEIPQQALRIDYPRVFRKPFLYSQFGGDVVVRKGEDGWRIETDRLAFEGEGYGGELRGAIELHPERRPFLDLYAAITHGEVVAAKLFWPTTNMSPKAIAWLDRGLAGGRIVGARAALRGDLADWPFRENSGRMIARAEVEGLDLVYDANWPRAEKVHAFATFENSGMHVDVASAESMGNSVGESSATIADFNLAVLELEVKGEGSGANLLGFMRATPIGKRNEDALKDLDIGGKGQLALKLNLPIKQVETLSLDGSVDLSGAKVDQRAYDLHFTEASGKLRFTQKGMTVDGLDATFRGRPVKFSLALAGAVADPRHAFEAGLSGRFPATTVFADVPSILPALARLPGESVWKANVDIDTAAAGGRKRLTLQSDLRGTAIDLPAPLAKGADASLPFKLALDLPYAGQTFEASLGGLVAARVRLPDARQPLAARVEFGAATPGALPTQGVSVGGRTPSLDGGGWIDLAQLGGSAGTGAGGLLRGVDLRIDDLLLGGRGFGEMRLAIDSSAAATTIRLDGAAASGGLTIPNVDLARQGVTARFDRVHWPEGPEPTAGGDDANALADTAPASIPPLHLVVDDFRLGKASFGAAEFESRPIANGMQIDKLQARSPNLDMKASGEWTGGAKNSRSRLTIELSAHNMGQMMAALGFPGLIDGGAARATIAASWAGPPSAFALSRLDGSLDIDVAEGRIPEVEPGAGRIFGLLSLTEIPRRLTLDFSDFFKSGLSFNSIKGKFRLADGDAYTDGLTINSPAADIVITGRTGLRAKDYDQQMMVSPHAGVTLPIVGAIAGGPVGAAAGLVMQGILHKPLGKVIAMRYQVTGSWEKPKIVALARESREAARNRDSGRKNPPKSKDLR</sequence>
<dbReference type="RefSeq" id="WP_380020500.1">
    <property type="nucleotide sequence ID" value="NZ_JBHSHD010000007.1"/>
</dbReference>
<dbReference type="EMBL" id="JBHSHD010000007">
    <property type="protein sequence ID" value="MFC4820628.1"/>
    <property type="molecule type" value="Genomic_DNA"/>
</dbReference>
<evidence type="ECO:0000313" key="4">
    <source>
        <dbReference type="EMBL" id="MFC4820628.1"/>
    </source>
</evidence>
<feature type="domain" description="YhdP central" evidence="3">
    <location>
        <begin position="13"/>
        <end position="1268"/>
    </location>
</feature>
<evidence type="ECO:0000256" key="1">
    <source>
        <dbReference type="SAM" id="MobiDB-lite"/>
    </source>
</evidence>
<dbReference type="InterPro" id="IPR025263">
    <property type="entry name" value="YhdP_central"/>
</dbReference>
<feature type="transmembrane region" description="Helical" evidence="2">
    <location>
        <begin position="12"/>
        <end position="38"/>
    </location>
</feature>
<evidence type="ECO:0000313" key="5">
    <source>
        <dbReference type="Proteomes" id="UP001595886"/>
    </source>
</evidence>
<name>A0ABV9QTD9_9GAMM</name>
<keyword evidence="2" id="KW-0812">Transmembrane</keyword>
<gene>
    <name evidence="4" type="ORF">ACFO6Q_09845</name>
</gene>
<dbReference type="PANTHER" id="PTHR38690">
    <property type="entry name" value="PROTEASE-RELATED"/>
    <property type="match status" value="1"/>
</dbReference>
<keyword evidence="2" id="KW-0472">Membrane</keyword>
<keyword evidence="5" id="KW-1185">Reference proteome</keyword>
<dbReference type="NCBIfam" id="TIGR02099">
    <property type="entry name" value="YhdP family protein"/>
    <property type="match status" value="1"/>
</dbReference>
<dbReference type="PANTHER" id="PTHR38690:SF1">
    <property type="entry name" value="PROTEASE"/>
    <property type="match status" value="1"/>
</dbReference>
<dbReference type="Proteomes" id="UP001595886">
    <property type="component" value="Unassembled WGS sequence"/>
</dbReference>
<dbReference type="InterPro" id="IPR011836">
    <property type="entry name" value="YhdP"/>
</dbReference>
<evidence type="ECO:0000256" key="2">
    <source>
        <dbReference type="SAM" id="Phobius"/>
    </source>
</evidence>